<evidence type="ECO:0000313" key="1">
    <source>
        <dbReference type="EMBL" id="GAA5496366.1"/>
    </source>
</evidence>
<name>A0ABP9V100_9BACT</name>
<reference evidence="1 2" key="1">
    <citation type="submission" date="2024-02" db="EMBL/GenBank/DDBJ databases">
        <title>Rubritalea halochordaticola NBRC 107102.</title>
        <authorList>
            <person name="Ichikawa N."/>
            <person name="Katano-Makiyama Y."/>
            <person name="Hidaka K."/>
        </authorList>
    </citation>
    <scope>NUCLEOTIDE SEQUENCE [LARGE SCALE GENOMIC DNA]</scope>
    <source>
        <strain evidence="1 2">NBRC 107102</strain>
    </source>
</reference>
<protein>
    <submittedName>
        <fullName evidence="1">Uncharacterized protein</fullName>
    </submittedName>
</protein>
<proteinExistence type="predicted"/>
<sequence length="172" mass="19847">MQTSHIQKLIDDAQFVDLFDDNAEESFYGYIIQQSEELIQLEAYDCEGRSEGTIILDKEDVSRIRWGHNEATLTEQLIGQRVDSPSIDLQSLCQAARSISQHYGYLCLTLGSYGTDKMYIGQIHEDEEESLIMHEYGTRARHERSFLLLCWGDVTRVQAGGIYEHNLHQLYH</sequence>
<accession>A0ABP9V100</accession>
<comment type="caution">
    <text evidence="1">The sequence shown here is derived from an EMBL/GenBank/DDBJ whole genome shotgun (WGS) entry which is preliminary data.</text>
</comment>
<gene>
    <name evidence="1" type="ORF">Rhal01_02549</name>
</gene>
<dbReference type="RefSeq" id="WP_346189050.1">
    <property type="nucleotide sequence ID" value="NZ_BAABRL010000008.1"/>
</dbReference>
<dbReference type="Proteomes" id="UP001424741">
    <property type="component" value="Unassembled WGS sequence"/>
</dbReference>
<organism evidence="1 2">
    <name type="scientific">Rubritalea halochordaticola</name>
    <dbReference type="NCBI Taxonomy" id="714537"/>
    <lineage>
        <taxon>Bacteria</taxon>
        <taxon>Pseudomonadati</taxon>
        <taxon>Verrucomicrobiota</taxon>
        <taxon>Verrucomicrobiia</taxon>
        <taxon>Verrucomicrobiales</taxon>
        <taxon>Rubritaleaceae</taxon>
        <taxon>Rubritalea</taxon>
    </lineage>
</organism>
<evidence type="ECO:0000313" key="2">
    <source>
        <dbReference type="Proteomes" id="UP001424741"/>
    </source>
</evidence>
<dbReference type="EMBL" id="BAABRL010000008">
    <property type="protein sequence ID" value="GAA5496366.1"/>
    <property type="molecule type" value="Genomic_DNA"/>
</dbReference>
<keyword evidence="2" id="KW-1185">Reference proteome</keyword>